<evidence type="ECO:0000313" key="4">
    <source>
        <dbReference type="EMBL" id="MBD8500378.1"/>
    </source>
</evidence>
<comment type="caution">
    <text evidence="4">The sequence shown here is derived from an EMBL/GenBank/DDBJ whole genome shotgun (WGS) entry which is preliminary data.</text>
</comment>
<evidence type="ECO:0000313" key="5">
    <source>
        <dbReference type="Proteomes" id="UP000634529"/>
    </source>
</evidence>
<proteinExistence type="predicted"/>
<accession>A0ABR9B311</accession>
<reference evidence="4 5" key="1">
    <citation type="submission" date="2020-09" db="EMBL/GenBank/DDBJ databases">
        <title>Paenibacillus sp. CAU 1523 isolated from sand of Haeundae Beach.</title>
        <authorList>
            <person name="Kim W."/>
        </authorList>
    </citation>
    <scope>NUCLEOTIDE SEQUENCE [LARGE SCALE GENOMIC DNA]</scope>
    <source>
        <strain evidence="4 5">CAU 1523</strain>
    </source>
</reference>
<dbReference type="InterPro" id="IPR002509">
    <property type="entry name" value="NODB_dom"/>
</dbReference>
<dbReference type="PROSITE" id="PS51677">
    <property type="entry name" value="NODB"/>
    <property type="match status" value="1"/>
</dbReference>
<dbReference type="InterPro" id="IPR051398">
    <property type="entry name" value="Polysacch_Deacetylase"/>
</dbReference>
<evidence type="ECO:0000256" key="2">
    <source>
        <dbReference type="ARBA" id="ARBA00022729"/>
    </source>
</evidence>
<feature type="domain" description="NodB homology" evidence="3">
    <location>
        <begin position="154"/>
        <end position="417"/>
    </location>
</feature>
<dbReference type="Pfam" id="PF01522">
    <property type="entry name" value="Polysacc_deac_1"/>
    <property type="match status" value="1"/>
</dbReference>
<evidence type="ECO:0000256" key="1">
    <source>
        <dbReference type="ARBA" id="ARBA00004613"/>
    </source>
</evidence>
<organism evidence="4 5">
    <name type="scientific">Paenibacillus arenosi</name>
    <dbReference type="NCBI Taxonomy" id="2774142"/>
    <lineage>
        <taxon>Bacteria</taxon>
        <taxon>Bacillati</taxon>
        <taxon>Bacillota</taxon>
        <taxon>Bacilli</taxon>
        <taxon>Bacillales</taxon>
        <taxon>Paenibacillaceae</taxon>
        <taxon>Paenibacillus</taxon>
    </lineage>
</organism>
<dbReference type="Gene3D" id="3.20.20.370">
    <property type="entry name" value="Glycoside hydrolase/deacetylase"/>
    <property type="match status" value="1"/>
</dbReference>
<dbReference type="InterPro" id="IPR011330">
    <property type="entry name" value="Glyco_hydro/deAcase_b/a-brl"/>
</dbReference>
<protein>
    <submittedName>
        <fullName evidence="4">Polysaccharide deacetylase family protein</fullName>
    </submittedName>
</protein>
<dbReference type="PROSITE" id="PS51257">
    <property type="entry name" value="PROKAR_LIPOPROTEIN"/>
    <property type="match status" value="1"/>
</dbReference>
<sequence length="417" mass="48622">MKIKHIVAVFLVFILLTFGCAYPLKAYTEYNIEFTGLNYAAEKAIQRDGEWYIPSRLLLQAFGTQTIKTDDGELLRTYTADANGMQRVEKPIYYRDEVVVLMYHHITSKPRRSWVITPEQFEVQIQEVLRAGFEFITIDQYIDYMLHSKPVPPNAVLLTFDDGYASFYTDVFPILKTYGIKATNFVIINTIGNDKNDNVKKLTWDQMREMKKAGMSFYSHTYDSHKYVPINREGTKERPMLIRPMYREEWKRVETHSEYLARVKQDLLKAEQKLKKELGNTNSLIAFPYGAYNQDVLNICKQIGIEISFTVKPGINDRKQRNGFRVNGGDQKIEVNELIERMAHRGEERAEDKKDVVWRNSISRERIAFKQSTILQNNQVFVPMNEVVELLNIEPSIDHNDRTIKLSMSSDDKRLSP</sequence>
<keyword evidence="5" id="KW-1185">Reference proteome</keyword>
<dbReference type="Proteomes" id="UP000634529">
    <property type="component" value="Unassembled WGS sequence"/>
</dbReference>
<comment type="subcellular location">
    <subcellularLocation>
        <location evidence="1">Secreted</location>
    </subcellularLocation>
</comment>
<evidence type="ECO:0000259" key="3">
    <source>
        <dbReference type="PROSITE" id="PS51677"/>
    </source>
</evidence>
<name>A0ABR9B311_9BACL</name>
<dbReference type="PANTHER" id="PTHR34216:SF3">
    <property type="entry name" value="POLY-BETA-1,6-N-ACETYL-D-GLUCOSAMINE N-DEACETYLASE"/>
    <property type="match status" value="1"/>
</dbReference>
<dbReference type="RefSeq" id="WP_192026672.1">
    <property type="nucleotide sequence ID" value="NZ_JACYTN010000021.1"/>
</dbReference>
<dbReference type="SUPFAM" id="SSF88713">
    <property type="entry name" value="Glycoside hydrolase/deacetylase"/>
    <property type="match status" value="1"/>
</dbReference>
<dbReference type="EMBL" id="JACYTN010000021">
    <property type="protein sequence ID" value="MBD8500378.1"/>
    <property type="molecule type" value="Genomic_DNA"/>
</dbReference>
<dbReference type="CDD" id="cd10918">
    <property type="entry name" value="CE4_NodB_like_5s_6s"/>
    <property type="match status" value="1"/>
</dbReference>
<gene>
    <name evidence="4" type="ORF">IFO66_18965</name>
</gene>
<keyword evidence="2" id="KW-0732">Signal</keyword>
<dbReference type="PANTHER" id="PTHR34216">
    <property type="match status" value="1"/>
</dbReference>